<dbReference type="Gene3D" id="3.90.1200.10">
    <property type="match status" value="1"/>
</dbReference>
<dbReference type="Pfam" id="PF01636">
    <property type="entry name" value="APH"/>
    <property type="match status" value="1"/>
</dbReference>
<evidence type="ECO:0000259" key="1">
    <source>
        <dbReference type="Pfam" id="PF01636"/>
    </source>
</evidence>
<proteinExistence type="predicted"/>
<name>A0ABP8YWQ0_9MICO</name>
<feature type="domain" description="Aminoglycoside phosphotransferase" evidence="1">
    <location>
        <begin position="40"/>
        <end position="253"/>
    </location>
</feature>
<dbReference type="RefSeq" id="WP_345479556.1">
    <property type="nucleotide sequence ID" value="NZ_BAABLP010000001.1"/>
</dbReference>
<reference evidence="3" key="1">
    <citation type="journal article" date="2019" name="Int. J. Syst. Evol. Microbiol.">
        <title>The Global Catalogue of Microorganisms (GCM) 10K type strain sequencing project: providing services to taxonomists for standard genome sequencing and annotation.</title>
        <authorList>
            <consortium name="The Broad Institute Genomics Platform"/>
            <consortium name="The Broad Institute Genome Sequencing Center for Infectious Disease"/>
            <person name="Wu L."/>
            <person name="Ma J."/>
        </authorList>
    </citation>
    <scope>NUCLEOTIDE SEQUENCE [LARGE SCALE GENOMIC DNA]</scope>
    <source>
        <strain evidence="3">JCM 19015</strain>
    </source>
</reference>
<comment type="caution">
    <text evidence="2">The sequence shown here is derived from an EMBL/GenBank/DDBJ whole genome shotgun (WGS) entry which is preliminary data.</text>
</comment>
<dbReference type="InterPro" id="IPR051678">
    <property type="entry name" value="AGP_Transferase"/>
</dbReference>
<dbReference type="SUPFAM" id="SSF56112">
    <property type="entry name" value="Protein kinase-like (PK-like)"/>
    <property type="match status" value="1"/>
</dbReference>
<dbReference type="PANTHER" id="PTHR21310">
    <property type="entry name" value="AMINOGLYCOSIDE PHOSPHOTRANSFERASE-RELATED-RELATED"/>
    <property type="match status" value="1"/>
</dbReference>
<accession>A0ABP8YWQ0</accession>
<dbReference type="InterPro" id="IPR011009">
    <property type="entry name" value="Kinase-like_dom_sf"/>
</dbReference>
<evidence type="ECO:0000313" key="3">
    <source>
        <dbReference type="Proteomes" id="UP001500121"/>
    </source>
</evidence>
<protein>
    <submittedName>
        <fullName evidence="2">Aminoglycoside phosphotransferase family protein</fullName>
    </submittedName>
</protein>
<dbReference type="PANTHER" id="PTHR21310:SF42">
    <property type="entry name" value="BIFUNCTIONAL AAC_APH"/>
    <property type="match status" value="1"/>
</dbReference>
<dbReference type="Gene3D" id="3.30.200.20">
    <property type="entry name" value="Phosphorylase Kinase, domain 1"/>
    <property type="match status" value="1"/>
</dbReference>
<organism evidence="2 3">
    <name type="scientific">Amnibacterium soli</name>
    <dbReference type="NCBI Taxonomy" id="1282736"/>
    <lineage>
        <taxon>Bacteria</taxon>
        <taxon>Bacillati</taxon>
        <taxon>Actinomycetota</taxon>
        <taxon>Actinomycetes</taxon>
        <taxon>Micrococcales</taxon>
        <taxon>Microbacteriaceae</taxon>
        <taxon>Amnibacterium</taxon>
    </lineage>
</organism>
<dbReference type="InterPro" id="IPR002575">
    <property type="entry name" value="Aminoglycoside_PTrfase"/>
</dbReference>
<dbReference type="Proteomes" id="UP001500121">
    <property type="component" value="Unassembled WGS sequence"/>
</dbReference>
<evidence type="ECO:0000313" key="2">
    <source>
        <dbReference type="EMBL" id="GAA4738856.1"/>
    </source>
</evidence>
<keyword evidence="3" id="KW-1185">Reference proteome</keyword>
<gene>
    <name evidence="2" type="ORF">GCM10025783_06980</name>
</gene>
<dbReference type="EMBL" id="BAABLP010000001">
    <property type="protein sequence ID" value="GAA4738856.1"/>
    <property type="molecule type" value="Genomic_DNA"/>
</dbReference>
<sequence length="289" mass="30002">MTAALHDGELSADATTVSALLAAQAPDLAALPVRPVSAVGTVNRVFRLGDDLAVRLPRLPADGEDAAREAVVVPRVAAVLSVAVPLPVLLGRPEPGVFEAAWSVVRWVEGDQAVPGRIPVDDLVAAVAALRAMDASHLPEAGRPTAAAADDAVRQALPRLDGSDRRAVEAAWDAALDAPAWDGVRVAVHSDLLPPNLVVRGGRLAGVLDWGGGGAGDPANDLVPAWSCLRGDDRLRFRTRLAPDDGTWARARGIALAQAVVAIPYYDRTNPAFAALCRATLAELLAGPD</sequence>